<dbReference type="RefSeq" id="XP_029717301.1">
    <property type="nucleotide sequence ID" value="XM_029861441.1"/>
</dbReference>
<evidence type="ECO:0008006" key="4">
    <source>
        <dbReference type="Google" id="ProtNLM"/>
    </source>
</evidence>
<reference evidence="3" key="1">
    <citation type="journal article" date="2015" name="Proc. Natl. Acad. Sci. U.S.A.">
        <title>Genome sequence of the Asian Tiger mosquito, Aedes albopictus, reveals insights into its biology, genetics, and evolution.</title>
        <authorList>
            <person name="Chen X.G."/>
            <person name="Jiang X."/>
            <person name="Gu J."/>
            <person name="Xu M."/>
            <person name="Wu Y."/>
            <person name="Deng Y."/>
            <person name="Zhang C."/>
            <person name="Bonizzoni M."/>
            <person name="Dermauw W."/>
            <person name="Vontas J."/>
            <person name="Armbruster P."/>
            <person name="Huang X."/>
            <person name="Yang Y."/>
            <person name="Zhang H."/>
            <person name="He W."/>
            <person name="Peng H."/>
            <person name="Liu Y."/>
            <person name="Wu K."/>
            <person name="Chen J."/>
            <person name="Lirakis M."/>
            <person name="Topalis P."/>
            <person name="Van Leeuwen T."/>
            <person name="Hall A.B."/>
            <person name="Jiang X."/>
            <person name="Thorpe C."/>
            <person name="Mueller R.L."/>
            <person name="Sun C."/>
            <person name="Waterhouse R.M."/>
            <person name="Yan G."/>
            <person name="Tu Z.J."/>
            <person name="Fang X."/>
            <person name="James A.A."/>
        </authorList>
    </citation>
    <scope>NUCLEOTIDE SEQUENCE [LARGE SCALE GENOMIC DNA]</scope>
    <source>
        <strain evidence="3">Foshan</strain>
    </source>
</reference>
<dbReference type="CDD" id="cd00590">
    <property type="entry name" value="RRM_SF"/>
    <property type="match status" value="1"/>
</dbReference>
<keyword evidence="1" id="KW-0175">Coiled coil</keyword>
<feature type="coiled-coil region" evidence="1">
    <location>
        <begin position="54"/>
        <end position="81"/>
    </location>
</feature>
<accession>A0ABM1XP10</accession>
<evidence type="ECO:0000313" key="3">
    <source>
        <dbReference type="Proteomes" id="UP000069940"/>
    </source>
</evidence>
<dbReference type="GeneID" id="115260527"/>
<evidence type="ECO:0000256" key="1">
    <source>
        <dbReference type="SAM" id="Coils"/>
    </source>
</evidence>
<proteinExistence type="predicted"/>
<reference evidence="2" key="2">
    <citation type="submission" date="2025-05" db="UniProtKB">
        <authorList>
            <consortium name="EnsemblMetazoa"/>
        </authorList>
    </citation>
    <scope>IDENTIFICATION</scope>
    <source>
        <strain evidence="2">Foshan</strain>
    </source>
</reference>
<sequence>MDDLISVSKATKMFRELLKREFTDMLQCCSTTTNAMQKDFKTLKEKLQDIKTSQQFLSDSFEDLRQQLASLREKIDQCGKANKNSEDTALNLVQIESRMNVLEQRALENNLIISNLPERVDENVVDVVKKTVAHHGLMLSDTDIVACNRMPTTNKRGIKPILVKFSDHTSKRKAMNAINGNMSQARVSTATLNRGPKVYANQHLTKRNQSLLNAVKEYKTRRGFNNVWFYKGAAYLKRTATSAP</sequence>
<organism evidence="2 3">
    <name type="scientific">Aedes albopictus</name>
    <name type="common">Asian tiger mosquito</name>
    <name type="synonym">Stegomyia albopicta</name>
    <dbReference type="NCBI Taxonomy" id="7160"/>
    <lineage>
        <taxon>Eukaryota</taxon>
        <taxon>Metazoa</taxon>
        <taxon>Ecdysozoa</taxon>
        <taxon>Arthropoda</taxon>
        <taxon>Hexapoda</taxon>
        <taxon>Insecta</taxon>
        <taxon>Pterygota</taxon>
        <taxon>Neoptera</taxon>
        <taxon>Endopterygota</taxon>
        <taxon>Diptera</taxon>
        <taxon>Nematocera</taxon>
        <taxon>Culicoidea</taxon>
        <taxon>Culicidae</taxon>
        <taxon>Culicinae</taxon>
        <taxon>Aedini</taxon>
        <taxon>Aedes</taxon>
        <taxon>Stegomyia</taxon>
    </lineage>
</organism>
<evidence type="ECO:0000313" key="2">
    <source>
        <dbReference type="EnsemblMetazoa" id="AALFPA23_001450.P1206"/>
    </source>
</evidence>
<protein>
    <recommendedName>
        <fullName evidence="4">Zinc finger DNA binding protein</fullName>
    </recommendedName>
</protein>
<name>A0ABM1XP10_AEDAL</name>
<dbReference type="Proteomes" id="UP000069940">
    <property type="component" value="Unassembled WGS sequence"/>
</dbReference>
<dbReference type="EnsemblMetazoa" id="AALFPA23_001450.R1206">
    <property type="protein sequence ID" value="AALFPA23_001450.P1206"/>
    <property type="gene ID" value="AALFPA23_001450"/>
</dbReference>
<keyword evidence="3" id="KW-1185">Reference proteome</keyword>